<proteinExistence type="predicted"/>
<accession>A0A2K1J6T6</accession>
<reference evidence="2" key="3">
    <citation type="submission" date="2020-12" db="UniProtKB">
        <authorList>
            <consortium name="EnsemblPlants"/>
        </authorList>
    </citation>
    <scope>IDENTIFICATION</scope>
</reference>
<reference evidence="1 3" key="2">
    <citation type="journal article" date="2018" name="Plant J.">
        <title>The Physcomitrella patens chromosome-scale assembly reveals moss genome structure and evolution.</title>
        <authorList>
            <person name="Lang D."/>
            <person name="Ullrich K.K."/>
            <person name="Murat F."/>
            <person name="Fuchs J."/>
            <person name="Jenkins J."/>
            <person name="Haas F.B."/>
            <person name="Piednoel M."/>
            <person name="Gundlach H."/>
            <person name="Van Bel M."/>
            <person name="Meyberg R."/>
            <person name="Vives C."/>
            <person name="Morata J."/>
            <person name="Symeonidi A."/>
            <person name="Hiss M."/>
            <person name="Muchero W."/>
            <person name="Kamisugi Y."/>
            <person name="Saleh O."/>
            <person name="Blanc G."/>
            <person name="Decker E.L."/>
            <person name="van Gessel N."/>
            <person name="Grimwood J."/>
            <person name="Hayes R.D."/>
            <person name="Graham S.W."/>
            <person name="Gunter L.E."/>
            <person name="McDaniel S.F."/>
            <person name="Hoernstein S.N.W."/>
            <person name="Larsson A."/>
            <person name="Li F.W."/>
            <person name="Perroud P.F."/>
            <person name="Phillips J."/>
            <person name="Ranjan P."/>
            <person name="Rokshar D.S."/>
            <person name="Rothfels C.J."/>
            <person name="Schneider L."/>
            <person name="Shu S."/>
            <person name="Stevenson D.W."/>
            <person name="Thummler F."/>
            <person name="Tillich M."/>
            <person name="Villarreal Aguilar J.C."/>
            <person name="Widiez T."/>
            <person name="Wong G.K."/>
            <person name="Wymore A."/>
            <person name="Zhang Y."/>
            <person name="Zimmer A.D."/>
            <person name="Quatrano R.S."/>
            <person name="Mayer K.F.X."/>
            <person name="Goodstein D."/>
            <person name="Casacuberta J.M."/>
            <person name="Vandepoele K."/>
            <person name="Reski R."/>
            <person name="Cuming A.C."/>
            <person name="Tuskan G.A."/>
            <person name="Maumus F."/>
            <person name="Salse J."/>
            <person name="Schmutz J."/>
            <person name="Rensing S.A."/>
        </authorList>
    </citation>
    <scope>NUCLEOTIDE SEQUENCE [LARGE SCALE GENOMIC DNA]</scope>
    <source>
        <strain evidence="2 3">cv. Gransden 2004</strain>
    </source>
</reference>
<dbReference type="Gramene" id="Pp3c16_2180V3.1">
    <property type="protein sequence ID" value="Pp3c16_2180V3.1"/>
    <property type="gene ID" value="Pp3c16_2180"/>
</dbReference>
<name>A0A2K1J6T6_PHYPA</name>
<dbReference type="InParanoid" id="A0A2K1J6T6"/>
<dbReference type="EnsemblPlants" id="Pp3c16_2180V3.1">
    <property type="protein sequence ID" value="Pp3c16_2180V3.1"/>
    <property type="gene ID" value="Pp3c16_2180"/>
</dbReference>
<dbReference type="PANTHER" id="PTHR19446">
    <property type="entry name" value="REVERSE TRANSCRIPTASES"/>
    <property type="match status" value="1"/>
</dbReference>
<keyword evidence="3" id="KW-1185">Reference proteome</keyword>
<organism evidence="1">
    <name type="scientific">Physcomitrium patens</name>
    <name type="common">Spreading-leaved earth moss</name>
    <name type="synonym">Physcomitrella patens</name>
    <dbReference type="NCBI Taxonomy" id="3218"/>
    <lineage>
        <taxon>Eukaryota</taxon>
        <taxon>Viridiplantae</taxon>
        <taxon>Streptophyta</taxon>
        <taxon>Embryophyta</taxon>
        <taxon>Bryophyta</taxon>
        <taxon>Bryophytina</taxon>
        <taxon>Bryopsida</taxon>
        <taxon>Funariidae</taxon>
        <taxon>Funariales</taxon>
        <taxon>Funariaceae</taxon>
        <taxon>Physcomitrium</taxon>
    </lineage>
</organism>
<evidence type="ECO:0008006" key="4">
    <source>
        <dbReference type="Google" id="ProtNLM"/>
    </source>
</evidence>
<protein>
    <recommendedName>
        <fullName evidence="4">Reverse transcriptase domain-containing protein</fullName>
    </recommendedName>
</protein>
<evidence type="ECO:0000313" key="2">
    <source>
        <dbReference type="EnsemblPlants" id="Pp3c16_2180V3.1"/>
    </source>
</evidence>
<reference evidence="1 3" key="1">
    <citation type="journal article" date="2008" name="Science">
        <title>The Physcomitrella genome reveals evolutionary insights into the conquest of land by plants.</title>
        <authorList>
            <person name="Rensing S."/>
            <person name="Lang D."/>
            <person name="Zimmer A."/>
            <person name="Terry A."/>
            <person name="Salamov A."/>
            <person name="Shapiro H."/>
            <person name="Nishiyama T."/>
            <person name="Perroud P.-F."/>
            <person name="Lindquist E."/>
            <person name="Kamisugi Y."/>
            <person name="Tanahashi T."/>
            <person name="Sakakibara K."/>
            <person name="Fujita T."/>
            <person name="Oishi K."/>
            <person name="Shin-I T."/>
            <person name="Kuroki Y."/>
            <person name="Toyoda A."/>
            <person name="Suzuki Y."/>
            <person name="Hashimoto A."/>
            <person name="Yamaguchi K."/>
            <person name="Sugano A."/>
            <person name="Kohara Y."/>
            <person name="Fujiyama A."/>
            <person name="Anterola A."/>
            <person name="Aoki S."/>
            <person name="Ashton N."/>
            <person name="Barbazuk W.B."/>
            <person name="Barker E."/>
            <person name="Bennetzen J."/>
            <person name="Bezanilla M."/>
            <person name="Blankenship R."/>
            <person name="Cho S.H."/>
            <person name="Dutcher S."/>
            <person name="Estelle M."/>
            <person name="Fawcett J.A."/>
            <person name="Gundlach H."/>
            <person name="Hanada K."/>
            <person name="Heyl A."/>
            <person name="Hicks K.A."/>
            <person name="Hugh J."/>
            <person name="Lohr M."/>
            <person name="Mayer K."/>
            <person name="Melkozernov A."/>
            <person name="Murata T."/>
            <person name="Nelson D."/>
            <person name="Pils B."/>
            <person name="Prigge M."/>
            <person name="Reiss B."/>
            <person name="Renner T."/>
            <person name="Rombauts S."/>
            <person name="Rushton P."/>
            <person name="Sanderfoot A."/>
            <person name="Schween G."/>
            <person name="Shiu S.-H."/>
            <person name="Stueber K."/>
            <person name="Theodoulou F.L."/>
            <person name="Tu H."/>
            <person name="Van de Peer Y."/>
            <person name="Verrier P.J."/>
            <person name="Waters E."/>
            <person name="Wood A."/>
            <person name="Yang L."/>
            <person name="Cove D."/>
            <person name="Cuming A."/>
            <person name="Hasebe M."/>
            <person name="Lucas S."/>
            <person name="Mishler D.B."/>
            <person name="Reski R."/>
            <person name="Grigoriev I."/>
            <person name="Quatrano R.S."/>
            <person name="Boore J.L."/>
        </authorList>
    </citation>
    <scope>NUCLEOTIDE SEQUENCE [LARGE SCALE GENOMIC DNA]</scope>
    <source>
        <strain evidence="2 3">cv. Gransden 2004</strain>
    </source>
</reference>
<dbReference type="STRING" id="3218.A0A2K1J6T6"/>
<dbReference type="AlphaFoldDB" id="A0A2K1J6T6"/>
<dbReference type="Proteomes" id="UP000006727">
    <property type="component" value="Chromosome 16"/>
</dbReference>
<sequence>MQGHVDSYYKKLYTRDNTGTRHPAHQNPITTREAVKGLPIGKSPGLDGISIEFFQTFLDDIIGDLLGLITEIFTTKALYRSLNTSTICLIPKGGELVYLTNFKPISILSSVYKIIAKILANRRCIFDNTFMVRSAMAWAIERDVLRHMLADPNRALDGFTLPDGRSTTNQINPSSTSVRKLPYHTTHWRPFRTRSKLNIFNLGKKRSIQDQRCCTPTFKNMALRKLYKEGHRFTYYTIPRPYHPVNGKEKHKRANRTLQQSLEKSWGIRNTGSSTQMELATARNLFAADTGGGHYPTKPGHPTQIGIAIRRHGHELGEQ</sequence>
<gene>
    <name evidence="1" type="ORF">PHYPA_020349</name>
</gene>
<evidence type="ECO:0000313" key="3">
    <source>
        <dbReference type="Proteomes" id="UP000006727"/>
    </source>
</evidence>
<evidence type="ECO:0000313" key="1">
    <source>
        <dbReference type="EMBL" id="PNR37241.1"/>
    </source>
</evidence>
<dbReference type="EMBL" id="ABEU02000016">
    <property type="protein sequence ID" value="PNR37241.1"/>
    <property type="molecule type" value="Genomic_DNA"/>
</dbReference>